<evidence type="ECO:0000256" key="1">
    <source>
        <dbReference type="ARBA" id="ARBA00005529"/>
    </source>
</evidence>
<evidence type="ECO:0000256" key="5">
    <source>
        <dbReference type="ARBA" id="ARBA00022837"/>
    </source>
</evidence>
<evidence type="ECO:0000256" key="8">
    <source>
        <dbReference type="PROSITE-ProRule" id="PRU01201"/>
    </source>
</evidence>
<dbReference type="InterPro" id="IPR039005">
    <property type="entry name" value="CSPG_rpt"/>
</dbReference>
<keyword evidence="6" id="KW-0130">Cell adhesion</keyword>
<feature type="repeat" description="CSPG" evidence="8">
    <location>
        <begin position="768"/>
        <end position="859"/>
    </location>
</feature>
<feature type="repeat" description="CSPG" evidence="8">
    <location>
        <begin position="1096"/>
        <end position="1190"/>
    </location>
</feature>
<dbReference type="EMBL" id="CAJHUB010000751">
    <property type="protein sequence ID" value="CAD7681239.1"/>
    <property type="molecule type" value="Genomic_DNA"/>
</dbReference>
<evidence type="ECO:0000259" key="10">
    <source>
        <dbReference type="SMART" id="SM00237"/>
    </source>
</evidence>
<feature type="repeat" description="CSPG" evidence="8">
    <location>
        <begin position="396"/>
        <end position="486"/>
    </location>
</feature>
<accession>A0A811Z3B2</accession>
<organism evidence="11 12">
    <name type="scientific">Nyctereutes procyonoides</name>
    <name type="common">Raccoon dog</name>
    <name type="synonym">Canis procyonoides</name>
    <dbReference type="NCBI Taxonomy" id="34880"/>
    <lineage>
        <taxon>Eukaryota</taxon>
        <taxon>Metazoa</taxon>
        <taxon>Chordata</taxon>
        <taxon>Craniata</taxon>
        <taxon>Vertebrata</taxon>
        <taxon>Euteleostomi</taxon>
        <taxon>Mammalia</taxon>
        <taxon>Eutheria</taxon>
        <taxon>Laurasiatheria</taxon>
        <taxon>Carnivora</taxon>
        <taxon>Caniformia</taxon>
        <taxon>Canidae</taxon>
        <taxon>Nyctereutes</taxon>
    </lineage>
</organism>
<dbReference type="GO" id="GO:0007154">
    <property type="term" value="P:cell communication"/>
    <property type="evidence" value="ECO:0007669"/>
    <property type="project" value="InterPro"/>
</dbReference>
<feature type="repeat" description="CSPG" evidence="8">
    <location>
        <begin position="658"/>
        <end position="762"/>
    </location>
</feature>
<dbReference type="InterPro" id="IPR038081">
    <property type="entry name" value="CalX-like_sf"/>
</dbReference>
<dbReference type="Gene3D" id="2.60.40.2030">
    <property type="match status" value="2"/>
</dbReference>
<dbReference type="Proteomes" id="UP000645828">
    <property type="component" value="Unassembled WGS sequence"/>
</dbReference>
<evidence type="ECO:0000313" key="11">
    <source>
        <dbReference type="EMBL" id="CAD7681239.1"/>
    </source>
</evidence>
<name>A0A811Z3B2_NYCPR</name>
<dbReference type="Pfam" id="PF19309">
    <property type="entry name" value="Frem_N"/>
    <property type="match status" value="1"/>
</dbReference>
<dbReference type="PANTHER" id="PTHR45739">
    <property type="entry name" value="MATRIX PROTEIN, PUTATIVE-RELATED"/>
    <property type="match status" value="1"/>
</dbReference>
<comment type="caution">
    <text evidence="11">The sequence shown here is derived from an EMBL/GenBank/DDBJ whole genome shotgun (WGS) entry which is preliminary data.</text>
</comment>
<feature type="repeat" description="CSPG" evidence="8">
    <location>
        <begin position="1211"/>
        <end position="1309"/>
    </location>
</feature>
<dbReference type="InterPro" id="IPR051561">
    <property type="entry name" value="FRAS1_ECM"/>
</dbReference>
<comment type="similarity">
    <text evidence="1">Belongs to the FRAS1 family.</text>
</comment>
<keyword evidence="7" id="KW-0325">Glycoprotein</keyword>
<dbReference type="Pfam" id="PF03160">
    <property type="entry name" value="Calx-beta"/>
    <property type="match status" value="3"/>
</dbReference>
<keyword evidence="12" id="KW-1185">Reference proteome</keyword>
<dbReference type="SMART" id="SM00237">
    <property type="entry name" value="Calx_beta"/>
    <property type="match status" value="2"/>
</dbReference>
<evidence type="ECO:0000256" key="3">
    <source>
        <dbReference type="ARBA" id="ARBA00022729"/>
    </source>
</evidence>
<dbReference type="PROSITE" id="PS51257">
    <property type="entry name" value="PROKAR_LIPOPROTEIN"/>
    <property type="match status" value="1"/>
</dbReference>
<dbReference type="GO" id="GO:0007155">
    <property type="term" value="P:cell adhesion"/>
    <property type="evidence" value="ECO:0007669"/>
    <property type="project" value="UniProtKB-KW"/>
</dbReference>
<keyword evidence="5" id="KW-0106">Calcium</keyword>
<evidence type="ECO:0000256" key="7">
    <source>
        <dbReference type="ARBA" id="ARBA00023180"/>
    </source>
</evidence>
<keyword evidence="4" id="KW-0677">Repeat</keyword>
<evidence type="ECO:0000256" key="4">
    <source>
        <dbReference type="ARBA" id="ARBA00022737"/>
    </source>
</evidence>
<keyword evidence="2" id="KW-0479">Metal-binding</keyword>
<dbReference type="Pfam" id="PF16184">
    <property type="entry name" value="Cadherin_3"/>
    <property type="match status" value="10"/>
</dbReference>
<keyword evidence="3" id="KW-0732">Signal</keyword>
<feature type="repeat" description="CSPG" evidence="8">
    <location>
        <begin position="1411"/>
        <end position="1500"/>
    </location>
</feature>
<feature type="repeat" description="CSPG" evidence="8">
    <location>
        <begin position="507"/>
        <end position="641"/>
    </location>
</feature>
<dbReference type="PROSITE" id="PS51854">
    <property type="entry name" value="CSPG"/>
    <property type="match status" value="10"/>
</dbReference>
<reference evidence="11" key="1">
    <citation type="submission" date="2020-12" db="EMBL/GenBank/DDBJ databases">
        <authorList>
            <consortium name="Molecular Ecology Group"/>
        </authorList>
    </citation>
    <scope>NUCLEOTIDE SEQUENCE</scope>
    <source>
        <strain evidence="11">TBG_1078</strain>
    </source>
</reference>
<feature type="repeat" description="CSPG" evidence="8">
    <location>
        <begin position="273"/>
        <end position="373"/>
    </location>
</feature>
<dbReference type="GO" id="GO:0046872">
    <property type="term" value="F:metal ion binding"/>
    <property type="evidence" value="ECO:0007669"/>
    <property type="project" value="UniProtKB-KW"/>
</dbReference>
<feature type="domain" description="Calx-beta" evidence="10">
    <location>
        <begin position="1737"/>
        <end position="1848"/>
    </location>
</feature>
<feature type="domain" description="Calx-beta" evidence="10">
    <location>
        <begin position="1863"/>
        <end position="1969"/>
    </location>
</feature>
<evidence type="ECO:0000256" key="6">
    <source>
        <dbReference type="ARBA" id="ARBA00022889"/>
    </source>
</evidence>
<feature type="region of interest" description="Disordered" evidence="9">
    <location>
        <begin position="548"/>
        <end position="575"/>
    </location>
</feature>
<dbReference type="SUPFAM" id="SSF141072">
    <property type="entry name" value="CalX-like"/>
    <property type="match status" value="3"/>
</dbReference>
<feature type="repeat" description="CSPG" evidence="8">
    <location>
        <begin position="1534"/>
        <end position="1631"/>
    </location>
</feature>
<evidence type="ECO:0000313" key="12">
    <source>
        <dbReference type="Proteomes" id="UP000645828"/>
    </source>
</evidence>
<sequence>MAGTSRRPAGTPRQPGAALAYMFLSCPVLQGQVPSSGTESRPALYRPTWGALTRSSPDPASILIANPGLRVPVGRSLWLDPLRDLVIQVQPGDRCEVTVLDALLSLSPRPLPLRLRTPPGREHSLWLRLHLRYDAPTYTLALPFTPAVDLTFPQPELVTRNRPLVVEKLRGWSPAIDRSLLDFASPVPAHPSSSPGRPLPRYGRLVDATGAPVPRGKGMDCEAFVRAGVRYQHTATTRSPNWDYVPLMAELLGPEDRGAGSVEVLPREHFQLLVSIHDGVKNTVNQFLLTALTPDALAAEDTESDPDDLVFNILSAPTTTPGKQGYVVSTDDPLGLPVSFFTQRELRELKIAYQPPTENLNSEHLFQLELEVVDGGGATSDPFAFRVIMKPMNTLAPVARYNQGLLLFEDQLKPLSSSHSLQISDDDNLEEVTVMVVRGLRHGQLVVLGAPGGCEHFTPVDLAAGRVVYQHDGSNTYSDSIIFRMQDGHHQVEFLFPVTIIPVDVEPPKVKANIALPVTEGQVVQISPFALSATDIDSDDSTIHFVLEDQPLEGEKEEKEGDLTSGSSHSSQHPGEMLLQQTEPPLYPEDEDWYYVEKEGLYEKVVTEWLQQDIMEGKLFYRHLGPHSPQPVMAQMTFHVQDDHDLPNLSNQHLFTIKVQPVDLQKMTVHQYQLTHFQKKFLQYIDQDSDDQNLWYTLLTPPTDTDDNHQVRAGEIVLTDSPDTPITQFTQAQVNLYKVAYQPPWKKLGIVPRVVLFTYQVEDAAVNTPPEVTNRGFTVLEGESFIISNNELDVKDPDIDVDQIAFILVWGPQHGHLHYLNKDMIPGELFMQAAIVNGNVSYQHRRDQTANDTFHLKISDTVHHIPITVQISVHPTVADKTPRISITGSPILDVSIDVLESRATEITIGPKTGTLLVNGLPTEQFTQEDLINGVVVYLHTGGEVGFQKQHDAFSLTLSKDSYQWVVGDSIVKRVQVQVVVLPVDNVAPTVLVGKSHIVDESRKNPLTLQHQSIEDVDTSQDKILCTVTGQPASGYLENIAPAPGSKESRAGSPISAFSIRDVQVRHINYVQSIHKGLEPQKDQFTFHCSDGINFSPNVFFPITILPTNDEQPELFAGEFVVLEGMSLVIDTTLHFQLTVLPQHGRILQQLATGSQPIHSFTLQEIQEASTIVYEHDDSETTEDSFGVWLSDGKHTIHRKVPIMVILLDDETPHLTINDGLEVENGHTKVITNWILKATDPDSDEKSLSFVLRSEPQQGLLQRLRKPRGEGRNNLTLGMNFTQDEIDRGLICYTHTGQEGVLDIIKFDVTDGINPLIGHYFYITIGSLNKVFPEVHHFRITRAPSLGHLESSDHPGKPVASFTQLQLASNKIVYVHTSNDEIKLDSFEFQVTDGLNTVFQTFRIFITEVDDKKPILTIHKLILQEGESKQITPFELTVEDEDTPDHLLLFTITQLPIHGRILYNGSHPAATFTKQDLNENLISYWHPGSETTEDSFSLTVTDGTHADFYVFPDPVLETHKPQVMRTHISPLDNRLPQVAINKGASALKCLHTGHMSFLITSRSLKAEYQDSFHVFLKYKVTRGPEHGFIINTGLGNESTRVFTQADMDERKIWYVLNEGRKVTKDILDFSVEDNEGNKLTHQHYHLNWAWISLEKEYYIVDKDSTFLEVTLTHRGYLKETSFISKLQSLHLMMGPKEIKYRYSCFIRPLYDNKYEASETFQIILLNPVMAALEFPEMATVEIIDPGDESTVYIPEAEYKIEEHVGELLIPLRWPGDVSQELMVICSTHEGSATGSIPSTALYFTDYISHLEDHTSILRFDKDEVEKSCGVLIINDSLYEEEEFFSISLSLPVGGRLGAQFPTTRVIILADPDDEPILHFGDAEYHVEESAGSVEISVWRTSTDLSQASSVIVRSRKSEPATAEAGIDHVGISQNLDFAPGVHMQIFQVMILGDLKQRTLEGPERFKLVLLMPVGAVLGEPDKTTIFINDTI</sequence>
<dbReference type="PANTHER" id="PTHR45739:SF5">
    <property type="entry name" value="FRAS1-RELATED EXTRACELLULAR MATRIX PROTEIN 3"/>
    <property type="match status" value="1"/>
</dbReference>
<protein>
    <submittedName>
        <fullName evidence="11">(raccoon dog) hypothetical protein</fullName>
    </submittedName>
</protein>
<dbReference type="InterPro" id="IPR003644">
    <property type="entry name" value="Calx_beta"/>
</dbReference>
<feature type="compositionally biased region" description="Polar residues" evidence="9">
    <location>
        <begin position="564"/>
        <end position="575"/>
    </location>
</feature>
<evidence type="ECO:0000256" key="2">
    <source>
        <dbReference type="ARBA" id="ARBA00022723"/>
    </source>
</evidence>
<evidence type="ECO:0000256" key="9">
    <source>
        <dbReference type="SAM" id="MobiDB-lite"/>
    </source>
</evidence>
<dbReference type="InterPro" id="IPR045658">
    <property type="entry name" value="FRAS1-rel_N"/>
</dbReference>
<gene>
    <name evidence="11" type="ORF">NYPRO_LOCUS14031</name>
</gene>
<dbReference type="GO" id="GO:0016020">
    <property type="term" value="C:membrane"/>
    <property type="evidence" value="ECO:0007669"/>
    <property type="project" value="InterPro"/>
</dbReference>
<proteinExistence type="inferred from homology"/>
<feature type="repeat" description="CSPG" evidence="8">
    <location>
        <begin position="987"/>
        <end position="1089"/>
    </location>
</feature>
<feature type="compositionally biased region" description="Basic and acidic residues" evidence="9">
    <location>
        <begin position="553"/>
        <end position="562"/>
    </location>
</feature>
<dbReference type="GO" id="GO:0009653">
    <property type="term" value="P:anatomical structure morphogenesis"/>
    <property type="evidence" value="ECO:0007669"/>
    <property type="project" value="TreeGrafter"/>
</dbReference>